<dbReference type="GO" id="GO:0016887">
    <property type="term" value="F:ATP hydrolysis activity"/>
    <property type="evidence" value="ECO:0007669"/>
    <property type="project" value="TreeGrafter"/>
</dbReference>
<evidence type="ECO:0000313" key="5">
    <source>
        <dbReference type="Proteomes" id="UP000317158"/>
    </source>
</evidence>
<evidence type="ECO:0000256" key="2">
    <source>
        <dbReference type="ARBA" id="ARBA00022840"/>
    </source>
</evidence>
<proteinExistence type="predicted"/>
<dbReference type="GO" id="GO:0005829">
    <property type="term" value="C:cytosol"/>
    <property type="evidence" value="ECO:0007669"/>
    <property type="project" value="TreeGrafter"/>
</dbReference>
<organism evidence="4 5">
    <name type="scientific">Methanoliparum thermophilum</name>
    <dbReference type="NCBI Taxonomy" id="2491083"/>
    <lineage>
        <taxon>Archaea</taxon>
        <taxon>Methanobacteriati</taxon>
        <taxon>Methanobacteriota</taxon>
        <taxon>Candidatus Methanoliparia</taxon>
        <taxon>Candidatus Methanoliparales</taxon>
        <taxon>Candidatus Methanoliparaceae</taxon>
        <taxon>Candidatus Methanoliparum</taxon>
    </lineage>
</organism>
<accession>A0A520KSG2</accession>
<evidence type="ECO:0000259" key="3">
    <source>
        <dbReference type="Pfam" id="PF01656"/>
    </source>
</evidence>
<name>A0A520KSG2_METT2</name>
<dbReference type="GO" id="GO:0009898">
    <property type="term" value="C:cytoplasmic side of plasma membrane"/>
    <property type="evidence" value="ECO:0007669"/>
    <property type="project" value="TreeGrafter"/>
</dbReference>
<evidence type="ECO:0000313" key="4">
    <source>
        <dbReference type="EMBL" id="RZN64543.1"/>
    </source>
</evidence>
<keyword evidence="2" id="KW-0067">ATP-binding</keyword>
<dbReference type="InterPro" id="IPR050625">
    <property type="entry name" value="ParA/MinD_ATPase"/>
</dbReference>
<sequence>MKIAIAGKGGVGKTTLAGVLARLFGEDGYSVIAIDADPDMNLASSIGIKDIPTPIIEHKKLIEDRVGVKGGIYKLNPKVDDIIDRYSTEGPDNIRLLVMGTVKKGGSGCYCPEAAFLRALMRHTVTKRDEIIIMDMEAGIEHLGRGVAESVDAMIVVVEPGKRAIETAERVKQLASDIGIKNVFAVGNKISNKDEEKFIEESLFNSGITLLGTIPFDLELIKADREEISILDFNSDSKIIKSIQHIKERLQERLPVENRSN</sequence>
<reference evidence="4 5" key="1">
    <citation type="journal article" date="2019" name="Nat. Microbiol.">
        <title>Wide diversity of methane and short-chain alkane metabolisms in uncultured archaea.</title>
        <authorList>
            <person name="Borrel G."/>
            <person name="Adam P.S."/>
            <person name="McKay L.J."/>
            <person name="Chen L.X."/>
            <person name="Sierra-Garcia I.N."/>
            <person name="Sieber C.M."/>
            <person name="Letourneur Q."/>
            <person name="Ghozlane A."/>
            <person name="Andersen G.L."/>
            <person name="Li W.J."/>
            <person name="Hallam S.J."/>
            <person name="Muyzer G."/>
            <person name="de Oliveira V.M."/>
            <person name="Inskeep W.P."/>
            <person name="Banfield J.F."/>
            <person name="Gribaldo S."/>
        </authorList>
    </citation>
    <scope>NUCLEOTIDE SEQUENCE [LARGE SCALE GENOMIC DNA]</scope>
    <source>
        <strain evidence="4">NM1a</strain>
    </source>
</reference>
<dbReference type="FunFam" id="3.40.50.300:FF:001573">
    <property type="entry name" value="Carbon monoxide dehydrogenase accessory protein CooC"/>
    <property type="match status" value="1"/>
</dbReference>
<keyword evidence="1" id="KW-0547">Nucleotide-binding</keyword>
<dbReference type="Proteomes" id="UP000317158">
    <property type="component" value="Unassembled WGS sequence"/>
</dbReference>
<dbReference type="InterPro" id="IPR027417">
    <property type="entry name" value="P-loop_NTPase"/>
</dbReference>
<evidence type="ECO:0000256" key="1">
    <source>
        <dbReference type="ARBA" id="ARBA00022741"/>
    </source>
</evidence>
<dbReference type="SUPFAM" id="SSF52540">
    <property type="entry name" value="P-loop containing nucleoside triphosphate hydrolases"/>
    <property type="match status" value="1"/>
</dbReference>
<protein>
    <submittedName>
        <fullName evidence="4">Cobalamin biosynthesis protein CobN</fullName>
    </submittedName>
</protein>
<dbReference type="AlphaFoldDB" id="A0A520KSG2"/>
<dbReference type="PANTHER" id="PTHR43384:SF6">
    <property type="entry name" value="SEPTUM SITE-DETERMINING PROTEIN MIND HOMOLOG, CHLOROPLASTIC"/>
    <property type="match status" value="1"/>
</dbReference>
<dbReference type="InterPro" id="IPR014433">
    <property type="entry name" value="CooC"/>
</dbReference>
<feature type="domain" description="CobQ/CobB/MinD/ParA nucleotide binding" evidence="3">
    <location>
        <begin position="4"/>
        <end position="228"/>
    </location>
</feature>
<comment type="caution">
    <text evidence="4">The sequence shown here is derived from an EMBL/GenBank/DDBJ whole genome shotgun (WGS) entry which is preliminary data.</text>
</comment>
<dbReference type="GO" id="GO:0005524">
    <property type="term" value="F:ATP binding"/>
    <property type="evidence" value="ECO:0007669"/>
    <property type="project" value="UniProtKB-KW"/>
</dbReference>
<dbReference type="Gene3D" id="3.40.50.300">
    <property type="entry name" value="P-loop containing nucleotide triphosphate hydrolases"/>
    <property type="match status" value="1"/>
</dbReference>
<dbReference type="Pfam" id="PF01656">
    <property type="entry name" value="CbiA"/>
    <property type="match status" value="1"/>
</dbReference>
<dbReference type="GO" id="GO:0051782">
    <property type="term" value="P:negative regulation of cell division"/>
    <property type="evidence" value="ECO:0007669"/>
    <property type="project" value="TreeGrafter"/>
</dbReference>
<dbReference type="PANTHER" id="PTHR43384">
    <property type="entry name" value="SEPTUM SITE-DETERMINING PROTEIN MIND HOMOLOG, CHLOROPLASTIC-RELATED"/>
    <property type="match status" value="1"/>
</dbReference>
<dbReference type="PIRSF" id="PIRSF005647">
    <property type="entry name" value="CooC"/>
    <property type="match status" value="1"/>
</dbReference>
<dbReference type="CDD" id="cd02034">
    <property type="entry name" value="CooC1"/>
    <property type="match status" value="1"/>
</dbReference>
<dbReference type="EMBL" id="RXIF01000006">
    <property type="protein sequence ID" value="RZN64543.1"/>
    <property type="molecule type" value="Genomic_DNA"/>
</dbReference>
<gene>
    <name evidence="4" type="ORF">EF806_04170</name>
</gene>
<dbReference type="InterPro" id="IPR002586">
    <property type="entry name" value="CobQ/CobB/MinD/ParA_Nub-bd_dom"/>
</dbReference>